<gene>
    <name evidence="1" type="ORF">OH76DRAFT_156579</name>
</gene>
<sequence>MTYSCMASLLQCPHHAAFLEGYGHPMITVRDFEADAEDTQPPGCATIAEVQDAAGNIRRTRKYSRRTDIQLPQKPELFPPRCKMLTQSQADLDVSGRNSLYTVLRLGPPSSCNSRSSPSKESKFVTPSQRIPAALRYLPDQAWRCIVGSCIVTPLKRRLTHSRFNYSIGEVRVRF</sequence>
<organism evidence="1 2">
    <name type="scientific">Lentinus brumalis</name>
    <dbReference type="NCBI Taxonomy" id="2498619"/>
    <lineage>
        <taxon>Eukaryota</taxon>
        <taxon>Fungi</taxon>
        <taxon>Dikarya</taxon>
        <taxon>Basidiomycota</taxon>
        <taxon>Agaricomycotina</taxon>
        <taxon>Agaricomycetes</taxon>
        <taxon>Polyporales</taxon>
        <taxon>Polyporaceae</taxon>
        <taxon>Lentinus</taxon>
    </lineage>
</organism>
<keyword evidence="2" id="KW-1185">Reference proteome</keyword>
<accession>A0A371DIR3</accession>
<evidence type="ECO:0000313" key="1">
    <source>
        <dbReference type="EMBL" id="RDX52425.1"/>
    </source>
</evidence>
<reference evidence="1 2" key="1">
    <citation type="journal article" date="2018" name="Biotechnol. Biofuels">
        <title>Integrative visual omics of the white-rot fungus Polyporus brumalis exposes the biotechnological potential of its oxidative enzymes for delignifying raw plant biomass.</title>
        <authorList>
            <person name="Miyauchi S."/>
            <person name="Rancon A."/>
            <person name="Drula E."/>
            <person name="Hage H."/>
            <person name="Chaduli D."/>
            <person name="Favel A."/>
            <person name="Grisel S."/>
            <person name="Henrissat B."/>
            <person name="Herpoel-Gimbert I."/>
            <person name="Ruiz-Duenas F.J."/>
            <person name="Chevret D."/>
            <person name="Hainaut M."/>
            <person name="Lin J."/>
            <person name="Wang M."/>
            <person name="Pangilinan J."/>
            <person name="Lipzen A."/>
            <person name="Lesage-Meessen L."/>
            <person name="Navarro D."/>
            <person name="Riley R."/>
            <person name="Grigoriev I.V."/>
            <person name="Zhou S."/>
            <person name="Raouche S."/>
            <person name="Rosso M.N."/>
        </authorList>
    </citation>
    <scope>NUCLEOTIDE SEQUENCE [LARGE SCALE GENOMIC DNA]</scope>
    <source>
        <strain evidence="1 2">BRFM 1820</strain>
    </source>
</reference>
<dbReference type="Proteomes" id="UP000256964">
    <property type="component" value="Unassembled WGS sequence"/>
</dbReference>
<protein>
    <submittedName>
        <fullName evidence="1">Uncharacterized protein</fullName>
    </submittedName>
</protein>
<dbReference type="AlphaFoldDB" id="A0A371DIR3"/>
<dbReference type="EMBL" id="KZ857390">
    <property type="protein sequence ID" value="RDX52425.1"/>
    <property type="molecule type" value="Genomic_DNA"/>
</dbReference>
<proteinExistence type="predicted"/>
<evidence type="ECO:0000313" key="2">
    <source>
        <dbReference type="Proteomes" id="UP000256964"/>
    </source>
</evidence>
<name>A0A371DIR3_9APHY</name>